<evidence type="ECO:0000313" key="3">
    <source>
        <dbReference type="Proteomes" id="UP000467164"/>
    </source>
</evidence>
<evidence type="ECO:0000313" key="2">
    <source>
        <dbReference type="EMBL" id="BBX59448.1"/>
    </source>
</evidence>
<proteinExistence type="predicted"/>
<accession>A0A7I7LHZ0</accession>
<dbReference type="KEGG" id="msho:MSHO_47930"/>
<organism evidence="2 3">
    <name type="scientific">Mycobacterium shottsii</name>
    <dbReference type="NCBI Taxonomy" id="133549"/>
    <lineage>
        <taxon>Bacteria</taxon>
        <taxon>Bacillati</taxon>
        <taxon>Actinomycetota</taxon>
        <taxon>Actinomycetes</taxon>
        <taxon>Mycobacteriales</taxon>
        <taxon>Mycobacteriaceae</taxon>
        <taxon>Mycobacterium</taxon>
        <taxon>Mycobacterium ulcerans group</taxon>
    </lineage>
</organism>
<dbReference type="AlphaFoldDB" id="A0A7I7LHZ0"/>
<feature type="transmembrane region" description="Helical" evidence="1">
    <location>
        <begin position="24"/>
        <end position="49"/>
    </location>
</feature>
<evidence type="ECO:0000256" key="1">
    <source>
        <dbReference type="SAM" id="Phobius"/>
    </source>
</evidence>
<dbReference type="InterPro" id="IPR004378">
    <property type="entry name" value="F420H2_quin_Rdtase"/>
</dbReference>
<dbReference type="GO" id="GO:0016491">
    <property type="term" value="F:oxidoreductase activity"/>
    <property type="evidence" value="ECO:0007669"/>
    <property type="project" value="InterPro"/>
</dbReference>
<keyword evidence="1" id="KW-1133">Transmembrane helix</keyword>
<dbReference type="Proteomes" id="UP000467164">
    <property type="component" value="Chromosome"/>
</dbReference>
<dbReference type="Gene3D" id="2.30.110.10">
    <property type="entry name" value="Electron Transport, Fmn-binding Protein, Chain A"/>
    <property type="match status" value="1"/>
</dbReference>
<protein>
    <recommendedName>
        <fullName evidence="4">Nitroreductase</fullName>
    </recommendedName>
</protein>
<keyword evidence="1" id="KW-0472">Membrane</keyword>
<keyword evidence="3" id="KW-1185">Reference proteome</keyword>
<reference evidence="2 3" key="1">
    <citation type="journal article" date="2019" name="Emerg. Microbes Infect.">
        <title>Comprehensive subspecies identification of 175 nontuberculous mycobacteria species based on 7547 genomic profiles.</title>
        <authorList>
            <person name="Matsumoto Y."/>
            <person name="Kinjo T."/>
            <person name="Motooka D."/>
            <person name="Nabeya D."/>
            <person name="Jung N."/>
            <person name="Uechi K."/>
            <person name="Horii T."/>
            <person name="Iida T."/>
            <person name="Fujita J."/>
            <person name="Nakamura S."/>
        </authorList>
    </citation>
    <scope>NUCLEOTIDE SEQUENCE [LARGE SCALE GENOMIC DNA]</scope>
    <source>
        <strain evidence="2 3">JCM 12657</strain>
    </source>
</reference>
<sequence length="180" mass="20024">MPVPAERERAVRQDTTSTSPVRRAAIQVLAGAGLLLVVLEGFLIVSFRLRLRPAINAIRRFNRAVLNPAMLTMAGSAHWYASVIHHQGRTTGRTYATPVVAERVGDQFYIPLPYGRTDWCANVTAAGECTVEHKGRRYRTTAPAVIGFAVAAPFISARSRRTFRLYKVRSFLRLDITDKA</sequence>
<dbReference type="InterPro" id="IPR012349">
    <property type="entry name" value="Split_barrel_FMN-bd"/>
</dbReference>
<evidence type="ECO:0008006" key="4">
    <source>
        <dbReference type="Google" id="ProtNLM"/>
    </source>
</evidence>
<name>A0A7I7LHZ0_9MYCO</name>
<dbReference type="Pfam" id="PF04075">
    <property type="entry name" value="F420H2_quin_red"/>
    <property type="match status" value="1"/>
</dbReference>
<gene>
    <name evidence="2" type="ORF">MSHO_47930</name>
</gene>
<dbReference type="EMBL" id="AP022572">
    <property type="protein sequence ID" value="BBX59448.1"/>
    <property type="molecule type" value="Genomic_DNA"/>
</dbReference>
<keyword evidence="1" id="KW-0812">Transmembrane</keyword>